<dbReference type="RefSeq" id="WP_181556238.1">
    <property type="nucleotide sequence ID" value="NZ_JACDUT010000006.1"/>
</dbReference>
<dbReference type="InterPro" id="IPR002123">
    <property type="entry name" value="Plipid/glycerol_acylTrfase"/>
</dbReference>
<evidence type="ECO:0000313" key="6">
    <source>
        <dbReference type="EMBL" id="MBA2875419.1"/>
    </source>
</evidence>
<dbReference type="PANTHER" id="PTHR10434">
    <property type="entry name" value="1-ACYL-SN-GLYCEROL-3-PHOSPHATE ACYLTRANSFERASE"/>
    <property type="match status" value="1"/>
</dbReference>
<name>A0A7V9Z7F0_9BACL</name>
<dbReference type="Proteomes" id="UP000523087">
    <property type="component" value="Unassembled WGS sequence"/>
</dbReference>
<keyword evidence="7" id="KW-1185">Reference proteome</keyword>
<evidence type="ECO:0000313" key="7">
    <source>
        <dbReference type="Proteomes" id="UP000523087"/>
    </source>
</evidence>
<keyword evidence="4" id="KW-0443">Lipid metabolism</keyword>
<proteinExistence type="inferred from homology"/>
<sequence>MFYASMRWLSKIILCFIFRIEVIGIKNVPKTGPVIVAANHISNYDPIILSSIFHRKIHFLAKKELFQRRFTNWFFQKLHAIPVDRQSGIVIRPVRRSLKVIENGEVLGIFPEGKRCKNGESIKPKKGVAFFGLKTGAPVLPVAIVYLDTKKWIRKPVKVVIGPMMYLNELKSSDYTVLAEAVMNRSRELGEIYAQVDDYQEILG</sequence>
<evidence type="ECO:0000256" key="4">
    <source>
        <dbReference type="RuleBase" id="RU361267"/>
    </source>
</evidence>
<evidence type="ECO:0000256" key="3">
    <source>
        <dbReference type="ARBA" id="ARBA00023315"/>
    </source>
</evidence>
<comment type="caution">
    <text evidence="6">The sequence shown here is derived from an EMBL/GenBank/DDBJ whole genome shotgun (WGS) entry which is preliminary data.</text>
</comment>
<dbReference type="PANTHER" id="PTHR10434:SF11">
    <property type="entry name" value="1-ACYL-SN-GLYCEROL-3-PHOSPHATE ACYLTRANSFERASE"/>
    <property type="match status" value="1"/>
</dbReference>
<evidence type="ECO:0000259" key="5">
    <source>
        <dbReference type="SMART" id="SM00563"/>
    </source>
</evidence>
<dbReference type="GO" id="GO:0016020">
    <property type="term" value="C:membrane"/>
    <property type="evidence" value="ECO:0007669"/>
    <property type="project" value="InterPro"/>
</dbReference>
<dbReference type="SUPFAM" id="SSF69593">
    <property type="entry name" value="Glycerol-3-phosphate (1)-acyltransferase"/>
    <property type="match status" value="1"/>
</dbReference>
<comment type="catalytic activity">
    <reaction evidence="4">
        <text>a 1-acyl-sn-glycero-3-phosphate + an acyl-CoA = a 1,2-diacyl-sn-glycero-3-phosphate + CoA</text>
        <dbReference type="Rhea" id="RHEA:19709"/>
        <dbReference type="ChEBI" id="CHEBI:57287"/>
        <dbReference type="ChEBI" id="CHEBI:57970"/>
        <dbReference type="ChEBI" id="CHEBI:58342"/>
        <dbReference type="ChEBI" id="CHEBI:58608"/>
        <dbReference type="EC" id="2.3.1.51"/>
    </reaction>
</comment>
<accession>A0A7V9Z7F0</accession>
<keyword evidence="3 4" id="KW-0012">Acyltransferase</keyword>
<keyword evidence="4" id="KW-0444">Lipid biosynthesis</keyword>
<dbReference type="EC" id="2.3.1.51" evidence="4"/>
<evidence type="ECO:0000256" key="2">
    <source>
        <dbReference type="ARBA" id="ARBA00022679"/>
    </source>
</evidence>
<comment type="similarity">
    <text evidence="1 4">Belongs to the 1-acyl-sn-glycerol-3-phosphate acyltransferase family.</text>
</comment>
<protein>
    <recommendedName>
        <fullName evidence="4">1-acyl-sn-glycerol-3-phosphate acyltransferase</fullName>
        <ecNumber evidence="4">2.3.1.51</ecNumber>
    </recommendedName>
</protein>
<keyword evidence="4" id="KW-1208">Phospholipid metabolism</keyword>
<dbReference type="GO" id="GO:0003841">
    <property type="term" value="F:1-acylglycerol-3-phosphate O-acyltransferase activity"/>
    <property type="evidence" value="ECO:0007669"/>
    <property type="project" value="UniProtKB-UniRule"/>
</dbReference>
<reference evidence="6 7" key="1">
    <citation type="submission" date="2020-07" db="EMBL/GenBank/DDBJ databases">
        <title>Genomic Encyclopedia of Type Strains, Phase IV (KMG-IV): sequencing the most valuable type-strain genomes for metagenomic binning, comparative biology and taxonomic classification.</title>
        <authorList>
            <person name="Goeker M."/>
        </authorList>
    </citation>
    <scope>NUCLEOTIDE SEQUENCE [LARGE SCALE GENOMIC DNA]</scope>
    <source>
        <strain evidence="6 7">DSM 15730</strain>
    </source>
</reference>
<dbReference type="InterPro" id="IPR004552">
    <property type="entry name" value="AGP_acyltrans"/>
</dbReference>
<evidence type="ECO:0000256" key="1">
    <source>
        <dbReference type="ARBA" id="ARBA00008655"/>
    </source>
</evidence>
<dbReference type="AlphaFoldDB" id="A0A7V9Z7F0"/>
<dbReference type="GO" id="GO:0006654">
    <property type="term" value="P:phosphatidic acid biosynthetic process"/>
    <property type="evidence" value="ECO:0007669"/>
    <property type="project" value="TreeGrafter"/>
</dbReference>
<comment type="domain">
    <text evidence="4">The HXXXXD motif is essential for acyltransferase activity and may constitute the binding site for the phosphate moiety of the glycerol-3-phosphate.</text>
</comment>
<dbReference type="Pfam" id="PF01553">
    <property type="entry name" value="Acyltransferase"/>
    <property type="match status" value="1"/>
</dbReference>
<dbReference type="NCBIfam" id="TIGR00530">
    <property type="entry name" value="AGP_acyltrn"/>
    <property type="match status" value="1"/>
</dbReference>
<dbReference type="CDD" id="cd07989">
    <property type="entry name" value="LPLAT_AGPAT-like"/>
    <property type="match status" value="1"/>
</dbReference>
<keyword evidence="4" id="KW-0594">Phospholipid biosynthesis</keyword>
<dbReference type="SMART" id="SM00563">
    <property type="entry name" value="PlsC"/>
    <property type="match status" value="1"/>
</dbReference>
<gene>
    <name evidence="6" type="ORF">HNR31_002207</name>
</gene>
<keyword evidence="2 4" id="KW-0808">Transferase</keyword>
<feature type="domain" description="Phospholipid/glycerol acyltransferase" evidence="5">
    <location>
        <begin position="34"/>
        <end position="147"/>
    </location>
</feature>
<organism evidence="6 7">
    <name type="scientific">Thermaerobacillus caldiproteolyticus</name>
    <dbReference type="NCBI Taxonomy" id="247480"/>
    <lineage>
        <taxon>Bacteria</taxon>
        <taxon>Bacillati</taxon>
        <taxon>Bacillota</taxon>
        <taxon>Bacilli</taxon>
        <taxon>Bacillales</taxon>
        <taxon>Anoxybacillaceae</taxon>
        <taxon>Thermaerobacillus</taxon>
    </lineage>
</organism>
<dbReference type="EMBL" id="JACDUT010000006">
    <property type="protein sequence ID" value="MBA2875419.1"/>
    <property type="molecule type" value="Genomic_DNA"/>
</dbReference>